<dbReference type="EC" id="2.7.11.1" evidence="1"/>
<dbReference type="PANTHER" id="PTHR11909">
    <property type="entry name" value="CASEIN KINASE-RELATED"/>
    <property type="match status" value="1"/>
</dbReference>
<evidence type="ECO:0000259" key="3">
    <source>
        <dbReference type="PROSITE" id="PS50011"/>
    </source>
</evidence>
<dbReference type="InParanoid" id="A0A165JNY2"/>
<dbReference type="STRING" id="1314781.A0A165JNY2"/>
<sequence>MKLFLNELVGSGGFSRVYAARVIATAPTTTKVTKTTTGALIAVKKMHITKHAKNSVLRHEACAYLLLAGHPCVPEVYAWGRSQYYDYLALELLGEDVLLVQDGLTQYNFVVIATAMLDALEHVHSRGLIHCDVKPNNFLFSSASGPGHQLKLIDFGLAVPFRDLHTGAHLPEGSTSHMRGTARYASIQSHMFRRLGRRDDIESLAYTLIELAGARLPWAKCHNDRDILRRKTVQGCPVQPLAKFLAYACDLPFAAEPNYAHWRTAFRELVPSMQDGAVFDPADDGPRVAEWRSVDRALEEVPKSQSDSPPALDASSDSDSIPDSDDGWFPTSSWAAPVSVRESDLIGDEQATVHAQLDHIEEPPAMAQEWLLHFHSPEKMQDF</sequence>
<organism evidence="4 5">
    <name type="scientific">Exidia glandulosa HHB12029</name>
    <dbReference type="NCBI Taxonomy" id="1314781"/>
    <lineage>
        <taxon>Eukaryota</taxon>
        <taxon>Fungi</taxon>
        <taxon>Dikarya</taxon>
        <taxon>Basidiomycota</taxon>
        <taxon>Agaricomycotina</taxon>
        <taxon>Agaricomycetes</taxon>
        <taxon>Auriculariales</taxon>
        <taxon>Exidiaceae</taxon>
        <taxon>Exidia</taxon>
    </lineage>
</organism>
<dbReference type="SUPFAM" id="SSF56112">
    <property type="entry name" value="Protein kinase-like (PK-like)"/>
    <property type="match status" value="1"/>
</dbReference>
<evidence type="ECO:0000256" key="2">
    <source>
        <dbReference type="SAM" id="MobiDB-lite"/>
    </source>
</evidence>
<dbReference type="SMART" id="SM00220">
    <property type="entry name" value="S_TKc"/>
    <property type="match status" value="1"/>
</dbReference>
<dbReference type="InterPro" id="IPR008271">
    <property type="entry name" value="Ser/Thr_kinase_AS"/>
</dbReference>
<keyword evidence="4" id="KW-0808">Transferase</keyword>
<keyword evidence="5" id="KW-1185">Reference proteome</keyword>
<evidence type="ECO:0000313" key="4">
    <source>
        <dbReference type="EMBL" id="KZV95121.1"/>
    </source>
</evidence>
<dbReference type="EMBL" id="KV425962">
    <property type="protein sequence ID" value="KZV95121.1"/>
    <property type="molecule type" value="Genomic_DNA"/>
</dbReference>
<dbReference type="InterPro" id="IPR011009">
    <property type="entry name" value="Kinase-like_dom_sf"/>
</dbReference>
<dbReference type="Pfam" id="PF00069">
    <property type="entry name" value="Pkinase"/>
    <property type="match status" value="1"/>
</dbReference>
<dbReference type="PROSITE" id="PS50011">
    <property type="entry name" value="PROTEIN_KINASE_DOM"/>
    <property type="match status" value="1"/>
</dbReference>
<dbReference type="GO" id="GO:0004674">
    <property type="term" value="F:protein serine/threonine kinase activity"/>
    <property type="evidence" value="ECO:0007669"/>
    <property type="project" value="UniProtKB-EC"/>
</dbReference>
<dbReference type="GO" id="GO:0005524">
    <property type="term" value="F:ATP binding"/>
    <property type="evidence" value="ECO:0007669"/>
    <property type="project" value="InterPro"/>
</dbReference>
<feature type="compositionally biased region" description="Low complexity" evidence="2">
    <location>
        <begin position="306"/>
        <end position="319"/>
    </location>
</feature>
<keyword evidence="4" id="KW-0418">Kinase</keyword>
<dbReference type="InterPro" id="IPR000719">
    <property type="entry name" value="Prot_kinase_dom"/>
</dbReference>
<feature type="region of interest" description="Disordered" evidence="2">
    <location>
        <begin position="298"/>
        <end position="333"/>
    </location>
</feature>
<feature type="domain" description="Protein kinase" evidence="3">
    <location>
        <begin position="3"/>
        <end position="383"/>
    </location>
</feature>
<proteinExistence type="predicted"/>
<reference evidence="4 5" key="1">
    <citation type="journal article" date="2016" name="Mol. Biol. Evol.">
        <title>Comparative Genomics of Early-Diverging Mushroom-Forming Fungi Provides Insights into the Origins of Lignocellulose Decay Capabilities.</title>
        <authorList>
            <person name="Nagy L.G."/>
            <person name="Riley R."/>
            <person name="Tritt A."/>
            <person name="Adam C."/>
            <person name="Daum C."/>
            <person name="Floudas D."/>
            <person name="Sun H."/>
            <person name="Yadav J.S."/>
            <person name="Pangilinan J."/>
            <person name="Larsson K.H."/>
            <person name="Matsuura K."/>
            <person name="Barry K."/>
            <person name="Labutti K."/>
            <person name="Kuo R."/>
            <person name="Ohm R.A."/>
            <person name="Bhattacharya S.S."/>
            <person name="Shirouzu T."/>
            <person name="Yoshinaga Y."/>
            <person name="Martin F.M."/>
            <person name="Grigoriev I.V."/>
            <person name="Hibbett D.S."/>
        </authorList>
    </citation>
    <scope>NUCLEOTIDE SEQUENCE [LARGE SCALE GENOMIC DNA]</scope>
    <source>
        <strain evidence="4 5">HHB12029</strain>
    </source>
</reference>
<dbReference type="Proteomes" id="UP000077266">
    <property type="component" value="Unassembled WGS sequence"/>
</dbReference>
<dbReference type="PROSITE" id="PS00108">
    <property type="entry name" value="PROTEIN_KINASE_ST"/>
    <property type="match status" value="1"/>
</dbReference>
<evidence type="ECO:0000256" key="1">
    <source>
        <dbReference type="ARBA" id="ARBA00012513"/>
    </source>
</evidence>
<accession>A0A165JNY2</accession>
<protein>
    <recommendedName>
        <fullName evidence="1">non-specific serine/threonine protein kinase</fullName>
        <ecNumber evidence="1">2.7.11.1</ecNumber>
    </recommendedName>
</protein>
<dbReference type="Gene3D" id="1.10.510.10">
    <property type="entry name" value="Transferase(Phosphotransferase) domain 1"/>
    <property type="match status" value="1"/>
</dbReference>
<name>A0A165JNY2_EXIGL</name>
<dbReference type="AlphaFoldDB" id="A0A165JNY2"/>
<dbReference type="OrthoDB" id="3265205at2759"/>
<evidence type="ECO:0000313" key="5">
    <source>
        <dbReference type="Proteomes" id="UP000077266"/>
    </source>
</evidence>
<dbReference type="InterPro" id="IPR050235">
    <property type="entry name" value="CK1_Ser-Thr_kinase"/>
</dbReference>
<gene>
    <name evidence="4" type="ORF">EXIGLDRAFT_672441</name>
</gene>